<sequence length="212" mass="23814">MPICTLHFKLHYHPSLACHSISPYILHIPSIVRARQFQGIGNLRRLVCRCDTQDLPSWSSSHLPFLPASLRLASYPQRRLCPAVHAGFVVYLRRCVGWPLVMTASTSRDCEEPRLHLCTPGVMTKVTTLLLVLDPSFFSSSRKDCGREEVESGGGGRRKAGDGVRLRWRVPYLRLCGTRRSKSMWRRRICARPGRAGVNGEDGFGGAGRDDR</sequence>
<gene>
    <name evidence="1" type="ORF">R3P38DRAFT_549269</name>
</gene>
<proteinExistence type="predicted"/>
<accession>A0AAV9ZBN6</accession>
<evidence type="ECO:0000313" key="2">
    <source>
        <dbReference type="Proteomes" id="UP001362999"/>
    </source>
</evidence>
<dbReference type="Proteomes" id="UP001362999">
    <property type="component" value="Unassembled WGS sequence"/>
</dbReference>
<dbReference type="AlphaFoldDB" id="A0AAV9ZBN6"/>
<reference evidence="1 2" key="1">
    <citation type="journal article" date="2024" name="J Genomics">
        <title>Draft genome sequencing and assembly of Favolaschia claudopus CIRM-BRFM 2984 isolated from oak limbs.</title>
        <authorList>
            <person name="Navarro D."/>
            <person name="Drula E."/>
            <person name="Chaduli D."/>
            <person name="Cazenave R."/>
            <person name="Ahrendt S."/>
            <person name="Wang J."/>
            <person name="Lipzen A."/>
            <person name="Daum C."/>
            <person name="Barry K."/>
            <person name="Grigoriev I.V."/>
            <person name="Favel A."/>
            <person name="Rosso M.N."/>
            <person name="Martin F."/>
        </authorList>
    </citation>
    <scope>NUCLEOTIDE SEQUENCE [LARGE SCALE GENOMIC DNA]</scope>
    <source>
        <strain evidence="1 2">CIRM-BRFM 2984</strain>
    </source>
</reference>
<comment type="caution">
    <text evidence="1">The sequence shown here is derived from an EMBL/GenBank/DDBJ whole genome shotgun (WGS) entry which is preliminary data.</text>
</comment>
<organism evidence="1 2">
    <name type="scientific">Favolaschia claudopus</name>
    <dbReference type="NCBI Taxonomy" id="2862362"/>
    <lineage>
        <taxon>Eukaryota</taxon>
        <taxon>Fungi</taxon>
        <taxon>Dikarya</taxon>
        <taxon>Basidiomycota</taxon>
        <taxon>Agaricomycotina</taxon>
        <taxon>Agaricomycetes</taxon>
        <taxon>Agaricomycetidae</taxon>
        <taxon>Agaricales</taxon>
        <taxon>Marasmiineae</taxon>
        <taxon>Mycenaceae</taxon>
        <taxon>Favolaschia</taxon>
    </lineage>
</organism>
<evidence type="ECO:0000313" key="1">
    <source>
        <dbReference type="EMBL" id="KAK6977295.1"/>
    </source>
</evidence>
<dbReference type="EMBL" id="JAWWNJ010000170">
    <property type="protein sequence ID" value="KAK6977295.1"/>
    <property type="molecule type" value="Genomic_DNA"/>
</dbReference>
<keyword evidence="2" id="KW-1185">Reference proteome</keyword>
<name>A0AAV9ZBN6_9AGAR</name>
<protein>
    <submittedName>
        <fullName evidence="1">Uncharacterized protein</fullName>
    </submittedName>
</protein>